<feature type="signal peptide" evidence="2">
    <location>
        <begin position="1"/>
        <end position="22"/>
    </location>
</feature>
<feature type="region of interest" description="Disordered" evidence="1">
    <location>
        <begin position="279"/>
        <end position="300"/>
    </location>
</feature>
<accession>A0A9N8H7X1</accession>
<evidence type="ECO:0000313" key="4">
    <source>
        <dbReference type="Proteomes" id="UP001153069"/>
    </source>
</evidence>
<evidence type="ECO:0000256" key="1">
    <source>
        <dbReference type="SAM" id="MobiDB-lite"/>
    </source>
</evidence>
<reference evidence="3" key="1">
    <citation type="submission" date="2020-06" db="EMBL/GenBank/DDBJ databases">
        <authorList>
            <consortium name="Plant Systems Biology data submission"/>
        </authorList>
    </citation>
    <scope>NUCLEOTIDE SEQUENCE</scope>
    <source>
        <strain evidence="3">D6</strain>
    </source>
</reference>
<feature type="chain" id="PRO_5040271351" evidence="2">
    <location>
        <begin position="23"/>
        <end position="300"/>
    </location>
</feature>
<sequence length="300" mass="34962">MSHPRNLHRLVPAFSFLLVSSAIEFQKTDRRRSATNCDTAVKDDAMSKRRGIQRLHGVALPKYGGGIIMDRENNQRVTLGRVEAWKDVTWKDYNSNRYGKGYIQLSFRSHDSVITKEAHWIQYIKRQKWDKEGNTVDQDENIPVDRSLWHRRGEWFLDVPRRACSPFYDEWSMHHRTETQVSIFDQPLGSLDPRLHSKLLIELESHLVLQGKIVWRIRWQVVETAQHGRQVEFLAGGPVDSLADELKPIKRWKIGYSHCHRADEGFTVYLQNEQFSSKAPCPSRSSKFEAANKELPRGLE</sequence>
<evidence type="ECO:0000256" key="2">
    <source>
        <dbReference type="SAM" id="SignalP"/>
    </source>
</evidence>
<dbReference type="EMBL" id="CAICTM010000141">
    <property type="protein sequence ID" value="CAB9502630.1"/>
    <property type="molecule type" value="Genomic_DNA"/>
</dbReference>
<name>A0A9N8H7X1_9STRA</name>
<dbReference type="Proteomes" id="UP001153069">
    <property type="component" value="Unassembled WGS sequence"/>
</dbReference>
<protein>
    <submittedName>
        <fullName evidence="3">Uncharacterized protein</fullName>
    </submittedName>
</protein>
<organism evidence="3 4">
    <name type="scientific">Seminavis robusta</name>
    <dbReference type="NCBI Taxonomy" id="568900"/>
    <lineage>
        <taxon>Eukaryota</taxon>
        <taxon>Sar</taxon>
        <taxon>Stramenopiles</taxon>
        <taxon>Ochrophyta</taxon>
        <taxon>Bacillariophyta</taxon>
        <taxon>Bacillariophyceae</taxon>
        <taxon>Bacillariophycidae</taxon>
        <taxon>Naviculales</taxon>
        <taxon>Naviculaceae</taxon>
        <taxon>Seminavis</taxon>
    </lineage>
</organism>
<keyword evidence="2" id="KW-0732">Signal</keyword>
<feature type="compositionally biased region" description="Basic and acidic residues" evidence="1">
    <location>
        <begin position="286"/>
        <end position="300"/>
    </location>
</feature>
<proteinExistence type="predicted"/>
<gene>
    <name evidence="3" type="ORF">SEMRO_142_G066070.1</name>
</gene>
<evidence type="ECO:0000313" key="3">
    <source>
        <dbReference type="EMBL" id="CAB9502630.1"/>
    </source>
</evidence>
<comment type="caution">
    <text evidence="3">The sequence shown here is derived from an EMBL/GenBank/DDBJ whole genome shotgun (WGS) entry which is preliminary data.</text>
</comment>
<keyword evidence="4" id="KW-1185">Reference proteome</keyword>
<dbReference type="AlphaFoldDB" id="A0A9N8H7X1"/>